<organism evidence="4">
    <name type="scientific">Serpula lacrymans var. lacrymans (strain S7.9)</name>
    <name type="common">Dry rot fungus</name>
    <dbReference type="NCBI Taxonomy" id="578457"/>
    <lineage>
        <taxon>Eukaryota</taxon>
        <taxon>Fungi</taxon>
        <taxon>Dikarya</taxon>
        <taxon>Basidiomycota</taxon>
        <taxon>Agaricomycotina</taxon>
        <taxon>Agaricomycetes</taxon>
        <taxon>Agaricomycetidae</taxon>
        <taxon>Boletales</taxon>
        <taxon>Coniophorineae</taxon>
        <taxon>Serpulaceae</taxon>
        <taxon>Serpula</taxon>
    </lineage>
</organism>
<reference evidence="4" key="1">
    <citation type="journal article" date="2011" name="Science">
        <title>The plant cell wall-decomposing machinery underlies the functional diversity of forest fungi.</title>
        <authorList>
            <person name="Eastwood D.C."/>
            <person name="Floudas D."/>
            <person name="Binder M."/>
            <person name="Majcherczyk A."/>
            <person name="Schneider P."/>
            <person name="Aerts A."/>
            <person name="Asiegbu F.O."/>
            <person name="Baker S.E."/>
            <person name="Barry K."/>
            <person name="Bendiksby M."/>
            <person name="Blumentritt M."/>
            <person name="Coutinho P.M."/>
            <person name="Cullen D."/>
            <person name="de Vries R.P."/>
            <person name="Gathman A."/>
            <person name="Goodell B."/>
            <person name="Henrissat B."/>
            <person name="Ihrmark K."/>
            <person name="Kauserud H."/>
            <person name="Kohler A."/>
            <person name="LaButti K."/>
            <person name="Lapidus A."/>
            <person name="Lavin J.L."/>
            <person name="Lee Y.-H."/>
            <person name="Lindquist E."/>
            <person name="Lilly W."/>
            <person name="Lucas S."/>
            <person name="Morin E."/>
            <person name="Murat C."/>
            <person name="Oguiza J.A."/>
            <person name="Park J."/>
            <person name="Pisabarro A.G."/>
            <person name="Riley R."/>
            <person name="Rosling A."/>
            <person name="Salamov A."/>
            <person name="Schmidt O."/>
            <person name="Schmutz J."/>
            <person name="Skrede I."/>
            <person name="Stenlid J."/>
            <person name="Wiebenga A."/>
            <person name="Xie X."/>
            <person name="Kuees U."/>
            <person name="Hibbett D.S."/>
            <person name="Hoffmeister D."/>
            <person name="Hoegberg N."/>
            <person name="Martin F."/>
            <person name="Grigoriev I.V."/>
            <person name="Watkinson S.C."/>
        </authorList>
    </citation>
    <scope>NUCLEOTIDE SEQUENCE [LARGE SCALE GENOMIC DNA]</scope>
    <source>
        <strain evidence="4">S7.9</strain>
    </source>
</reference>
<protein>
    <submittedName>
        <fullName evidence="3">Uncharacterized protein</fullName>
    </submittedName>
</protein>
<dbReference type="AlphaFoldDB" id="F8NYI6"/>
<accession>F8NYI6</accession>
<feature type="compositionally biased region" description="Acidic residues" evidence="2">
    <location>
        <begin position="316"/>
        <end position="343"/>
    </location>
</feature>
<feature type="compositionally biased region" description="Polar residues" evidence="2">
    <location>
        <begin position="1"/>
        <end position="10"/>
    </location>
</feature>
<evidence type="ECO:0000313" key="4">
    <source>
        <dbReference type="Proteomes" id="UP000008064"/>
    </source>
</evidence>
<evidence type="ECO:0000313" key="3">
    <source>
        <dbReference type="EMBL" id="EGO23657.1"/>
    </source>
</evidence>
<dbReference type="KEGG" id="sla:SERLADRAFT_408960"/>
<dbReference type="Proteomes" id="UP000008064">
    <property type="component" value="Unassembled WGS sequence"/>
</dbReference>
<evidence type="ECO:0000256" key="1">
    <source>
        <dbReference type="SAM" id="Coils"/>
    </source>
</evidence>
<dbReference type="GeneID" id="18812791"/>
<evidence type="ECO:0000256" key="2">
    <source>
        <dbReference type="SAM" id="MobiDB-lite"/>
    </source>
</evidence>
<dbReference type="HOGENOM" id="CLU_837186_0_0_1"/>
<feature type="coiled-coil region" evidence="1">
    <location>
        <begin position="84"/>
        <end position="142"/>
    </location>
</feature>
<dbReference type="OrthoDB" id="3064874at2759"/>
<name>F8NYI6_SERL9</name>
<gene>
    <name evidence="3" type="ORF">SERLADRAFT_408960</name>
</gene>
<feature type="region of interest" description="Disordered" evidence="2">
    <location>
        <begin position="1"/>
        <end position="26"/>
    </location>
</feature>
<sequence>MTASQPNPNFCNRPGGFSSGHSTISSHVGNKNVPDILNTKPSQALADKVLKLESNTANIASEFQHALVTLKNMQATIKEMHYQQERTTHSLLALEDDIADLKNQTQIQSSATQDMTIAMENLQQQKTKLDESAQVIQKANKTLRNNPYNTLICKSLLHAMGILHPTSLCDMVPLEDGLFWYQLESRKAYVKAAERSSIRHTTLFRSPEREFLFKAAYQSTNESDQDNGLHPDTDESANDGNVKGNVREKPLPMRGYCRVKIPRSMVDEAWLELHRECDKPSMILEEADILEQINLANQLNNLDEMFEEDTLRDMEDSNESDDEDFHGEVDQGDDFDYGDGDNELYDHDNRSY</sequence>
<feature type="region of interest" description="Disordered" evidence="2">
    <location>
        <begin position="311"/>
        <end position="352"/>
    </location>
</feature>
<dbReference type="RefSeq" id="XP_007319419.1">
    <property type="nucleotide sequence ID" value="XM_007319357.1"/>
</dbReference>
<feature type="region of interest" description="Disordered" evidence="2">
    <location>
        <begin position="221"/>
        <end position="247"/>
    </location>
</feature>
<dbReference type="EMBL" id="GL945435">
    <property type="protein sequence ID" value="EGO23657.1"/>
    <property type="molecule type" value="Genomic_DNA"/>
</dbReference>
<keyword evidence="1" id="KW-0175">Coiled coil</keyword>
<proteinExistence type="predicted"/>